<evidence type="ECO:0000256" key="2">
    <source>
        <dbReference type="ARBA" id="ARBA00006153"/>
    </source>
</evidence>
<evidence type="ECO:0000256" key="6">
    <source>
        <dbReference type="ARBA" id="ARBA00023211"/>
    </source>
</evidence>
<evidence type="ECO:0000256" key="4">
    <source>
        <dbReference type="ARBA" id="ARBA00022723"/>
    </source>
</evidence>
<dbReference type="PIRSF" id="PIRSF001235">
    <property type="entry name" value="Amidase_carbamoylase"/>
    <property type="match status" value="1"/>
</dbReference>
<evidence type="ECO:0000313" key="9">
    <source>
        <dbReference type="Proteomes" id="UP000661507"/>
    </source>
</evidence>
<protein>
    <submittedName>
        <fullName evidence="8">Zn-dependent hydrolase</fullName>
    </submittedName>
</protein>
<keyword evidence="7" id="KW-0862">Zinc</keyword>
<keyword evidence="6" id="KW-0464">Manganese</keyword>
<dbReference type="AlphaFoldDB" id="A0A917KZD3"/>
<dbReference type="Pfam" id="PF01546">
    <property type="entry name" value="Peptidase_M20"/>
    <property type="match status" value="1"/>
</dbReference>
<organism evidence="8 9">
    <name type="scientific">Neoroseomonas lacus</name>
    <dbReference type="NCBI Taxonomy" id="287609"/>
    <lineage>
        <taxon>Bacteria</taxon>
        <taxon>Pseudomonadati</taxon>
        <taxon>Pseudomonadota</taxon>
        <taxon>Alphaproteobacteria</taxon>
        <taxon>Acetobacterales</taxon>
        <taxon>Acetobacteraceae</taxon>
        <taxon>Neoroseomonas</taxon>
    </lineage>
</organism>
<dbReference type="SUPFAM" id="SSF53187">
    <property type="entry name" value="Zn-dependent exopeptidases"/>
    <property type="match status" value="1"/>
</dbReference>
<comment type="similarity">
    <text evidence="2">Belongs to the peptidase M20 family.</text>
</comment>
<name>A0A917KZD3_9PROT</name>
<evidence type="ECO:0000256" key="3">
    <source>
        <dbReference type="ARBA" id="ARBA00011738"/>
    </source>
</evidence>
<reference evidence="8" key="2">
    <citation type="submission" date="2020-09" db="EMBL/GenBank/DDBJ databases">
        <authorList>
            <person name="Sun Q."/>
            <person name="Zhou Y."/>
        </authorList>
    </citation>
    <scope>NUCLEOTIDE SEQUENCE</scope>
    <source>
        <strain evidence="8">CGMCC 1.3617</strain>
    </source>
</reference>
<evidence type="ECO:0000256" key="7">
    <source>
        <dbReference type="PIRSR" id="PIRSR001235-1"/>
    </source>
</evidence>
<dbReference type="InterPro" id="IPR010158">
    <property type="entry name" value="Amidase_Cbmase"/>
</dbReference>
<proteinExistence type="inferred from homology"/>
<sequence>MTPFPDRAVAEALALATDLFSRLAAATADPPGITRASFGEGEGEAHRILAEAGRRLGMEVTTDAIGTLRMVLPGRDRALPAVAMGSHLDSVPHGGNFDGAAGVVIGLAIAAALREAGRTPQRDLLVLGIRAEEMCWFPAHYLGSRALFGLLPRDAPDTLRRVDTGRTLAEHMAEQGLDPTPIREGRGLLDPARIAYFIEPHIEQGPVLVEEGLPVAVVSGIRGSLRYPLARAHGVHAHAGAVPRRHRRDAAMATVALIAALDERWSRLEASGADLVCTTGILATDPAHHTSTKIPGVLRFSLDIRSLDASLLAELDAWLRAEAARLGAARGVTFDFGPPTHAAPAPMDPGLRTLLMLSASQAGVPVREMASGAGHDAATFAGLGIPTVMLFLRNEHGSHNPDEALEMADVGAGLAVLVPAVSELLG</sequence>
<feature type="binding site" evidence="7">
    <location>
        <position position="133"/>
    </location>
    <ligand>
        <name>Zn(2+)</name>
        <dbReference type="ChEBI" id="CHEBI:29105"/>
        <label>2</label>
    </ligand>
</feature>
<keyword evidence="9" id="KW-1185">Reference proteome</keyword>
<dbReference type="Gene3D" id="3.40.630.10">
    <property type="entry name" value="Zn peptidases"/>
    <property type="match status" value="1"/>
</dbReference>
<feature type="binding site" evidence="7">
    <location>
        <position position="87"/>
    </location>
    <ligand>
        <name>Zn(2+)</name>
        <dbReference type="ChEBI" id="CHEBI:29105"/>
        <label>1</label>
    </ligand>
</feature>
<comment type="cofactor">
    <cofactor evidence="1">
        <name>Mn(2+)</name>
        <dbReference type="ChEBI" id="CHEBI:29035"/>
    </cofactor>
</comment>
<feature type="binding site" evidence="7">
    <location>
        <position position="201"/>
    </location>
    <ligand>
        <name>Zn(2+)</name>
        <dbReference type="ChEBI" id="CHEBI:29105"/>
        <label>1</label>
    </ligand>
</feature>
<accession>A0A917KZD3</accession>
<dbReference type="GO" id="GO:0016813">
    <property type="term" value="F:hydrolase activity, acting on carbon-nitrogen (but not peptide) bonds, in linear amidines"/>
    <property type="evidence" value="ECO:0007669"/>
    <property type="project" value="InterPro"/>
</dbReference>
<feature type="binding site" evidence="7">
    <location>
        <position position="98"/>
    </location>
    <ligand>
        <name>Zn(2+)</name>
        <dbReference type="ChEBI" id="CHEBI:29105"/>
        <label>2</label>
    </ligand>
</feature>
<dbReference type="Proteomes" id="UP000661507">
    <property type="component" value="Unassembled WGS sequence"/>
</dbReference>
<evidence type="ECO:0000313" key="8">
    <source>
        <dbReference type="EMBL" id="GGJ35107.1"/>
    </source>
</evidence>
<dbReference type="SUPFAM" id="SSF55031">
    <property type="entry name" value="Bacterial exopeptidase dimerisation domain"/>
    <property type="match status" value="1"/>
</dbReference>
<dbReference type="InterPro" id="IPR036264">
    <property type="entry name" value="Bact_exopeptidase_dim_dom"/>
</dbReference>
<keyword evidence="5 8" id="KW-0378">Hydrolase</keyword>
<reference evidence="8" key="1">
    <citation type="journal article" date="2014" name="Int. J. Syst. Evol. Microbiol.">
        <title>Complete genome sequence of Corynebacterium casei LMG S-19264T (=DSM 44701T), isolated from a smear-ripened cheese.</title>
        <authorList>
            <consortium name="US DOE Joint Genome Institute (JGI-PGF)"/>
            <person name="Walter F."/>
            <person name="Albersmeier A."/>
            <person name="Kalinowski J."/>
            <person name="Ruckert C."/>
        </authorList>
    </citation>
    <scope>NUCLEOTIDE SEQUENCE</scope>
    <source>
        <strain evidence="8">CGMCC 1.3617</strain>
    </source>
</reference>
<dbReference type="NCBIfam" id="TIGR01879">
    <property type="entry name" value="hydantase"/>
    <property type="match status" value="1"/>
</dbReference>
<gene>
    <name evidence="8" type="ORF">GCM10011320_48620</name>
</gene>
<evidence type="ECO:0000256" key="1">
    <source>
        <dbReference type="ARBA" id="ARBA00001936"/>
    </source>
</evidence>
<comment type="caution">
    <text evidence="8">The sequence shown here is derived from an EMBL/GenBank/DDBJ whole genome shotgun (WGS) entry which is preliminary data.</text>
</comment>
<comment type="subunit">
    <text evidence="3">Homodimer.</text>
</comment>
<dbReference type="GO" id="GO:0046872">
    <property type="term" value="F:metal ion binding"/>
    <property type="evidence" value="ECO:0007669"/>
    <property type="project" value="UniProtKB-KW"/>
</dbReference>
<feature type="binding site" evidence="7">
    <location>
        <position position="399"/>
    </location>
    <ligand>
        <name>Zn(2+)</name>
        <dbReference type="ChEBI" id="CHEBI:29105"/>
        <label>2</label>
    </ligand>
</feature>
<dbReference type="PANTHER" id="PTHR32494">
    <property type="entry name" value="ALLANTOATE DEIMINASE-RELATED"/>
    <property type="match status" value="1"/>
</dbReference>
<dbReference type="RefSeq" id="WP_188971663.1">
    <property type="nucleotide sequence ID" value="NZ_BMKW01000013.1"/>
</dbReference>
<comment type="cofactor">
    <cofactor evidence="7">
        <name>Zn(2+)</name>
        <dbReference type="ChEBI" id="CHEBI:29105"/>
    </cofactor>
    <text evidence="7">Binds 2 Zn(2+) ions per subunit.</text>
</comment>
<evidence type="ECO:0000256" key="5">
    <source>
        <dbReference type="ARBA" id="ARBA00022801"/>
    </source>
</evidence>
<dbReference type="EMBL" id="BMKW01000013">
    <property type="protein sequence ID" value="GGJ35107.1"/>
    <property type="molecule type" value="Genomic_DNA"/>
</dbReference>
<dbReference type="PANTHER" id="PTHR32494:SF19">
    <property type="entry name" value="ALLANTOATE DEIMINASE-RELATED"/>
    <property type="match status" value="1"/>
</dbReference>
<dbReference type="Gene3D" id="3.30.70.360">
    <property type="match status" value="1"/>
</dbReference>
<dbReference type="InterPro" id="IPR002933">
    <property type="entry name" value="Peptidase_M20"/>
</dbReference>
<feature type="binding site" evidence="7">
    <location>
        <position position="98"/>
    </location>
    <ligand>
        <name>Zn(2+)</name>
        <dbReference type="ChEBI" id="CHEBI:29105"/>
        <label>1</label>
    </ligand>
</feature>
<keyword evidence="4 7" id="KW-0479">Metal-binding</keyword>